<sequence>MSMIKTIGASGQITLGKEYSGQTVLVDEIEPGVWIVKTGQFIPDSEQWLHTPENKAKLDEAIVWAETHPPYSDNMADIEAAVHGR</sequence>
<dbReference type="InParanoid" id="A0A5Q0BGH0"/>
<accession>A0A5Q0BGH0</accession>
<dbReference type="KEGG" id="mmob:F6R98_06000"/>
<evidence type="ECO:0000313" key="2">
    <source>
        <dbReference type="Proteomes" id="UP000325755"/>
    </source>
</evidence>
<dbReference type="RefSeq" id="WP_153248213.1">
    <property type="nucleotide sequence ID" value="NZ_CP044205.1"/>
</dbReference>
<evidence type="ECO:0000313" key="1">
    <source>
        <dbReference type="EMBL" id="QFY42232.1"/>
    </source>
</evidence>
<dbReference type="Proteomes" id="UP000325755">
    <property type="component" value="Chromosome"/>
</dbReference>
<reference evidence="1 2" key="1">
    <citation type="submission" date="2019-09" db="EMBL/GenBank/DDBJ databases">
        <title>Ecophysiology of the spiral-shaped methanotroph Methylospira mobilis as revealed by the complete genome sequence.</title>
        <authorList>
            <person name="Oshkin I.Y."/>
            <person name="Dedysh S.N."/>
            <person name="Miroshnikov K."/>
            <person name="Danilova O.V."/>
            <person name="Hakobyan A."/>
            <person name="Liesack W."/>
        </authorList>
    </citation>
    <scope>NUCLEOTIDE SEQUENCE [LARGE SCALE GENOMIC DNA]</scope>
    <source>
        <strain evidence="1 2">Shm1</strain>
    </source>
</reference>
<dbReference type="OrthoDB" id="5295772at2"/>
<organism evidence="1 2">
    <name type="scientific">Candidatus Methylospira mobilis</name>
    <dbReference type="NCBI Taxonomy" id="1808979"/>
    <lineage>
        <taxon>Bacteria</taxon>
        <taxon>Pseudomonadati</taxon>
        <taxon>Pseudomonadota</taxon>
        <taxon>Gammaproteobacteria</taxon>
        <taxon>Methylococcales</taxon>
        <taxon>Methylococcaceae</taxon>
        <taxon>Candidatus Methylospira</taxon>
    </lineage>
</organism>
<gene>
    <name evidence="1" type="ORF">F6R98_06000</name>
</gene>
<proteinExistence type="predicted"/>
<dbReference type="AlphaFoldDB" id="A0A5Q0BGH0"/>
<name>A0A5Q0BGH0_9GAMM</name>
<protein>
    <submittedName>
        <fullName evidence="1">Uncharacterized protein</fullName>
    </submittedName>
</protein>
<keyword evidence="2" id="KW-1185">Reference proteome</keyword>
<dbReference type="EMBL" id="CP044205">
    <property type="protein sequence ID" value="QFY42232.1"/>
    <property type="molecule type" value="Genomic_DNA"/>
</dbReference>